<comment type="caution">
    <text evidence="2">The sequence shown here is derived from an EMBL/GenBank/DDBJ whole genome shotgun (WGS) entry which is preliminary data.</text>
</comment>
<feature type="region of interest" description="Disordered" evidence="1">
    <location>
        <begin position="1"/>
        <end position="32"/>
    </location>
</feature>
<sequence>MTMVKPLSESLAEMSAHAKDAEDHIAAAQKEAHDKIVARREKSRATVEASIAKVNQDMHAVGSTLADKWKTLQAKISADKAALKANIAERKHERDVKHAESHAKSLEWEASLAIDYAVASIDQAELAVYDAIVARAEADKAKSS</sequence>
<name>A0A2P7SFL9_9HYPH</name>
<gene>
    <name evidence="2" type="ORF">C7I85_09450</name>
</gene>
<keyword evidence="3" id="KW-1185">Reference proteome</keyword>
<reference evidence="2 3" key="1">
    <citation type="submission" date="2018-03" db="EMBL/GenBank/DDBJ databases">
        <title>The draft genome of Mesorhizobium soli JCM 19897.</title>
        <authorList>
            <person name="Li L."/>
            <person name="Liu L."/>
            <person name="Liang L."/>
            <person name="Wang T."/>
            <person name="Zhang X."/>
        </authorList>
    </citation>
    <scope>NUCLEOTIDE SEQUENCE [LARGE SCALE GENOMIC DNA]</scope>
    <source>
        <strain evidence="2 3">JCM 19897</strain>
    </source>
</reference>
<organism evidence="2 3">
    <name type="scientific">Pseudaminobacter soli</name>
    <name type="common">ex Li et al. 2025</name>
    <dbReference type="NCBI Taxonomy" id="1295366"/>
    <lineage>
        <taxon>Bacteria</taxon>
        <taxon>Pseudomonadati</taxon>
        <taxon>Pseudomonadota</taxon>
        <taxon>Alphaproteobacteria</taxon>
        <taxon>Hyphomicrobiales</taxon>
        <taxon>Phyllobacteriaceae</taxon>
        <taxon>Pseudaminobacter</taxon>
    </lineage>
</organism>
<proteinExistence type="predicted"/>
<dbReference type="Proteomes" id="UP000240653">
    <property type="component" value="Unassembled WGS sequence"/>
</dbReference>
<feature type="compositionally biased region" description="Basic and acidic residues" evidence="1">
    <location>
        <begin position="16"/>
        <end position="32"/>
    </location>
</feature>
<protein>
    <submittedName>
        <fullName evidence="2">Uncharacterized protein</fullName>
    </submittedName>
</protein>
<accession>A0A2P7SFL9</accession>
<dbReference type="EMBL" id="PXYL01000004">
    <property type="protein sequence ID" value="PSJ61294.1"/>
    <property type="molecule type" value="Genomic_DNA"/>
</dbReference>
<evidence type="ECO:0000313" key="2">
    <source>
        <dbReference type="EMBL" id="PSJ61294.1"/>
    </source>
</evidence>
<evidence type="ECO:0000313" key="3">
    <source>
        <dbReference type="Proteomes" id="UP000240653"/>
    </source>
</evidence>
<evidence type="ECO:0000256" key="1">
    <source>
        <dbReference type="SAM" id="MobiDB-lite"/>
    </source>
</evidence>
<dbReference type="AlphaFoldDB" id="A0A2P7SFL9"/>